<dbReference type="STRING" id="391735.Veis_1536"/>
<dbReference type="EMBL" id="CP000542">
    <property type="protein sequence ID" value="ABM57295.1"/>
    <property type="molecule type" value="Genomic_DNA"/>
</dbReference>
<dbReference type="InterPro" id="IPR025997">
    <property type="entry name" value="SBP_2_dom"/>
</dbReference>
<dbReference type="HOGENOM" id="CLU_037628_3_9_4"/>
<feature type="chain" id="PRO_5002639822" evidence="4">
    <location>
        <begin position="27"/>
        <end position="340"/>
    </location>
</feature>
<dbReference type="GO" id="GO:0030313">
    <property type="term" value="C:cell envelope"/>
    <property type="evidence" value="ECO:0007669"/>
    <property type="project" value="UniProtKB-SubCell"/>
</dbReference>
<dbReference type="Proteomes" id="UP000000374">
    <property type="component" value="Chromosome"/>
</dbReference>
<dbReference type="RefSeq" id="WP_011809302.1">
    <property type="nucleotide sequence ID" value="NC_008786.1"/>
</dbReference>
<keyword evidence="6" id="KW-0813">Transport</keyword>
<evidence type="ECO:0000259" key="5">
    <source>
        <dbReference type="Pfam" id="PF13407"/>
    </source>
</evidence>
<name>A1WI38_VEREI</name>
<dbReference type="AlphaFoldDB" id="A1WI38"/>
<comment type="similarity">
    <text evidence="2">Belongs to the bacterial solute-binding protein 2 family.</text>
</comment>
<accession>A1WI38</accession>
<evidence type="ECO:0000313" key="6">
    <source>
        <dbReference type="EMBL" id="ABM57295.1"/>
    </source>
</evidence>
<evidence type="ECO:0000256" key="3">
    <source>
        <dbReference type="ARBA" id="ARBA00022729"/>
    </source>
</evidence>
<dbReference type="CDD" id="cd19997">
    <property type="entry name" value="PBP1_ABC_sugar_binding-like"/>
    <property type="match status" value="1"/>
</dbReference>
<evidence type="ECO:0000256" key="2">
    <source>
        <dbReference type="ARBA" id="ARBA00007639"/>
    </source>
</evidence>
<dbReference type="KEGG" id="vei:Veis_1536"/>
<gene>
    <name evidence="6" type="ordered locus">Veis_1536</name>
</gene>
<organism evidence="6 7">
    <name type="scientific">Verminephrobacter eiseniae (strain EF01-2)</name>
    <dbReference type="NCBI Taxonomy" id="391735"/>
    <lineage>
        <taxon>Bacteria</taxon>
        <taxon>Pseudomonadati</taxon>
        <taxon>Pseudomonadota</taxon>
        <taxon>Betaproteobacteria</taxon>
        <taxon>Burkholderiales</taxon>
        <taxon>Comamonadaceae</taxon>
        <taxon>Verminephrobacter</taxon>
    </lineage>
</organism>
<protein>
    <submittedName>
        <fullName evidence="6">Putative simple sugar transport system substrate-binding protein</fullName>
    </submittedName>
</protein>
<dbReference type="PANTHER" id="PTHR46847">
    <property type="entry name" value="D-ALLOSE-BINDING PERIPLASMIC PROTEIN-RELATED"/>
    <property type="match status" value="1"/>
</dbReference>
<evidence type="ECO:0000313" key="7">
    <source>
        <dbReference type="Proteomes" id="UP000000374"/>
    </source>
</evidence>
<dbReference type="Gene3D" id="3.40.50.2300">
    <property type="match status" value="2"/>
</dbReference>
<evidence type="ECO:0000256" key="4">
    <source>
        <dbReference type="SAM" id="SignalP"/>
    </source>
</evidence>
<sequence>MKQHRLSIAALAATLALGAVPLGAGAADTKARKIALSNNFAGNSWRQAMLKSWDKVGKNAVAQGLLAQAPSFTTSENQATEQAAQIQNLILQGFDAIVINAASPTALNGAVKQACDAGIVVVSFDGIVNEPCAWRIAVDFKQLGQMQIDYFASRGLKGNLLEVRGIAGVFVDDEIHQGVTAAVAKRPEYRIVGSVHGNWTQTVAQKEVSAILSTLPQVAAVATQGGDGYGVAQAFKAAGRAMPVIFMGNRHDELAWWKEQRDAHQYQTMSASIAPGASTFAFWVAQQILAGAKVPKEMKLPISVVTQEQLDEALKKTEPGSVVNVEYTQQQVIDFIAKTR</sequence>
<dbReference type="InterPro" id="IPR028082">
    <property type="entry name" value="Peripla_BP_I"/>
</dbReference>
<dbReference type="SUPFAM" id="SSF53822">
    <property type="entry name" value="Periplasmic binding protein-like I"/>
    <property type="match status" value="1"/>
</dbReference>
<dbReference type="GO" id="GO:0030246">
    <property type="term" value="F:carbohydrate binding"/>
    <property type="evidence" value="ECO:0007669"/>
    <property type="project" value="UniProtKB-ARBA"/>
</dbReference>
<dbReference type="eggNOG" id="COG1879">
    <property type="taxonomic scope" value="Bacteria"/>
</dbReference>
<reference evidence="7" key="1">
    <citation type="submission" date="2006-12" db="EMBL/GenBank/DDBJ databases">
        <title>Complete sequence of chromosome 1 of Verminephrobacter eiseniae EF01-2.</title>
        <authorList>
            <person name="Copeland A."/>
            <person name="Lucas S."/>
            <person name="Lapidus A."/>
            <person name="Barry K."/>
            <person name="Detter J.C."/>
            <person name="Glavina del Rio T."/>
            <person name="Dalin E."/>
            <person name="Tice H."/>
            <person name="Pitluck S."/>
            <person name="Chertkov O."/>
            <person name="Brettin T."/>
            <person name="Bruce D."/>
            <person name="Han C."/>
            <person name="Tapia R."/>
            <person name="Gilna P."/>
            <person name="Schmutz J."/>
            <person name="Larimer F."/>
            <person name="Land M."/>
            <person name="Hauser L."/>
            <person name="Kyrpides N."/>
            <person name="Kim E."/>
            <person name="Stahl D."/>
            <person name="Richardson P."/>
        </authorList>
    </citation>
    <scope>NUCLEOTIDE SEQUENCE [LARGE SCALE GENOMIC DNA]</scope>
    <source>
        <strain evidence="7">EF01-2</strain>
    </source>
</reference>
<dbReference type="Pfam" id="PF13407">
    <property type="entry name" value="Peripla_BP_4"/>
    <property type="match status" value="1"/>
</dbReference>
<dbReference type="PANTHER" id="PTHR46847:SF1">
    <property type="entry name" value="D-ALLOSE-BINDING PERIPLASMIC PROTEIN-RELATED"/>
    <property type="match status" value="1"/>
</dbReference>
<comment type="subcellular location">
    <subcellularLocation>
        <location evidence="1">Cell envelope</location>
    </subcellularLocation>
</comment>
<dbReference type="OrthoDB" id="9814427at2"/>
<evidence type="ECO:0000256" key="1">
    <source>
        <dbReference type="ARBA" id="ARBA00004196"/>
    </source>
</evidence>
<feature type="signal peptide" evidence="4">
    <location>
        <begin position="1"/>
        <end position="26"/>
    </location>
</feature>
<proteinExistence type="inferred from homology"/>
<keyword evidence="7" id="KW-1185">Reference proteome</keyword>
<keyword evidence="6" id="KW-0762">Sugar transport</keyword>
<keyword evidence="3 4" id="KW-0732">Signal</keyword>
<feature type="domain" description="Periplasmic binding protein" evidence="5">
    <location>
        <begin position="34"/>
        <end position="292"/>
    </location>
</feature>
<dbReference type="GeneID" id="76460155"/>